<reference evidence="2 3" key="1">
    <citation type="submission" date="2021-06" db="EMBL/GenBank/DDBJ databases">
        <authorList>
            <person name="Palmer J.M."/>
        </authorList>
    </citation>
    <scope>NUCLEOTIDE SEQUENCE [LARGE SCALE GENOMIC DNA]</scope>
    <source>
        <strain evidence="3">if_2019</strain>
        <tissue evidence="2">Muscle</tissue>
    </source>
</reference>
<keyword evidence="3" id="KW-1185">Reference proteome</keyword>
<evidence type="ECO:0000313" key="2">
    <source>
        <dbReference type="EMBL" id="MEQ2244004.1"/>
    </source>
</evidence>
<evidence type="ECO:0000313" key="3">
    <source>
        <dbReference type="Proteomes" id="UP001482620"/>
    </source>
</evidence>
<gene>
    <name evidence="2" type="ORF">ILYODFUR_012690</name>
</gene>
<evidence type="ECO:0000256" key="1">
    <source>
        <dbReference type="SAM" id="SignalP"/>
    </source>
</evidence>
<dbReference type="EMBL" id="JAHRIQ010070519">
    <property type="protein sequence ID" value="MEQ2244004.1"/>
    <property type="molecule type" value="Genomic_DNA"/>
</dbReference>
<keyword evidence="1" id="KW-0732">Signal</keyword>
<organism evidence="2 3">
    <name type="scientific">Ilyodon furcidens</name>
    <name type="common">goldbreast splitfin</name>
    <dbReference type="NCBI Taxonomy" id="33524"/>
    <lineage>
        <taxon>Eukaryota</taxon>
        <taxon>Metazoa</taxon>
        <taxon>Chordata</taxon>
        <taxon>Craniata</taxon>
        <taxon>Vertebrata</taxon>
        <taxon>Euteleostomi</taxon>
        <taxon>Actinopterygii</taxon>
        <taxon>Neopterygii</taxon>
        <taxon>Teleostei</taxon>
        <taxon>Neoteleostei</taxon>
        <taxon>Acanthomorphata</taxon>
        <taxon>Ovalentaria</taxon>
        <taxon>Atherinomorphae</taxon>
        <taxon>Cyprinodontiformes</taxon>
        <taxon>Goodeidae</taxon>
        <taxon>Ilyodon</taxon>
    </lineage>
</organism>
<accession>A0ABV0UGZ2</accession>
<comment type="caution">
    <text evidence="2">The sequence shown here is derived from an EMBL/GenBank/DDBJ whole genome shotgun (WGS) entry which is preliminary data.</text>
</comment>
<protein>
    <recommendedName>
        <fullName evidence="4">Secreted protein</fullName>
    </recommendedName>
</protein>
<feature type="signal peptide" evidence="1">
    <location>
        <begin position="1"/>
        <end position="29"/>
    </location>
</feature>
<sequence length="102" mass="11735">MCRFRKKAKALTTLLCSHFFILHTSQVCSLRIGINSLAFMRRAGKQSQQISIAAAPEVLVCVRNCKEHFGRFQMSIGSYLCYNFKLWIQKHGKKSENIFCIC</sequence>
<evidence type="ECO:0008006" key="4">
    <source>
        <dbReference type="Google" id="ProtNLM"/>
    </source>
</evidence>
<name>A0ABV0UGZ2_9TELE</name>
<proteinExistence type="predicted"/>
<dbReference type="Proteomes" id="UP001482620">
    <property type="component" value="Unassembled WGS sequence"/>
</dbReference>
<feature type="chain" id="PRO_5046435530" description="Secreted protein" evidence="1">
    <location>
        <begin position="30"/>
        <end position="102"/>
    </location>
</feature>